<dbReference type="InterPro" id="IPR001242">
    <property type="entry name" value="Condensation_dom"/>
</dbReference>
<keyword evidence="3" id="KW-1185">Reference proteome</keyword>
<evidence type="ECO:0000259" key="1">
    <source>
        <dbReference type="Pfam" id="PF00668"/>
    </source>
</evidence>
<dbReference type="Pfam" id="PF00668">
    <property type="entry name" value="Condensation"/>
    <property type="match status" value="1"/>
</dbReference>
<dbReference type="InterPro" id="IPR023213">
    <property type="entry name" value="CAT-like_dom_sf"/>
</dbReference>
<evidence type="ECO:0000313" key="2">
    <source>
        <dbReference type="EMBL" id="EUA88848.1"/>
    </source>
</evidence>
<reference evidence="2 3" key="1">
    <citation type="submission" date="2014-01" db="EMBL/GenBank/DDBJ databases">
        <authorList>
            <person name="Dobos K."/>
            <person name="Lenaerts A."/>
            <person name="Ordway D."/>
            <person name="DeGroote M.A."/>
            <person name="Parker T."/>
            <person name="Sizemore C."/>
            <person name="Tallon L.J."/>
            <person name="Sadzewicz L.K."/>
            <person name="Sengamalay N."/>
            <person name="Fraser C.M."/>
            <person name="Hine E."/>
            <person name="Shefchek K.A."/>
            <person name="Das S.P."/>
            <person name="Tettelin H."/>
        </authorList>
    </citation>
    <scope>NUCLEOTIDE SEQUENCE [LARGE SCALE GENOMIC DNA]</scope>
    <source>
        <strain evidence="2 3">Harvey</strain>
    </source>
</reference>
<organism evidence="2 3">
    <name type="scientific">Mycobacterium ulcerans str. Harvey</name>
    <dbReference type="NCBI Taxonomy" id="1299332"/>
    <lineage>
        <taxon>Bacteria</taxon>
        <taxon>Bacillati</taxon>
        <taxon>Actinomycetota</taxon>
        <taxon>Actinomycetes</taxon>
        <taxon>Mycobacteriales</taxon>
        <taxon>Mycobacteriaceae</taxon>
        <taxon>Mycobacterium</taxon>
        <taxon>Mycobacterium ulcerans group</taxon>
    </lineage>
</organism>
<name>A0ABN0QW29_MYCUL</name>
<accession>A0ABN0QW29</accession>
<dbReference type="SUPFAM" id="SSF52777">
    <property type="entry name" value="CoA-dependent acyltransferases"/>
    <property type="match status" value="2"/>
</dbReference>
<gene>
    <name evidence="2" type="ORF">I551_4650</name>
</gene>
<protein>
    <submittedName>
        <fullName evidence="2">Condensation domain protein</fullName>
    </submittedName>
</protein>
<dbReference type="Gene3D" id="3.30.559.30">
    <property type="entry name" value="Nonribosomal peptide synthetase, condensation domain"/>
    <property type="match status" value="1"/>
</dbReference>
<dbReference type="Proteomes" id="UP000020681">
    <property type="component" value="Unassembled WGS sequence"/>
</dbReference>
<sequence length="210" mass="23140">MFFWLHHIVVDGFSSVLFVSRIAVIYSALASATPVPAASFGSLHDLVGAELEYEVSCKYREDLQFWRENLPRTAQRSNTSPRETGNENDRYGASAPVVLDAAAAQSIDVLATVLGVRRSSIITAACGLLVHGWDGGGPEVVLDFAVSRRGTDKLKTIPGMVAGWFRWRCRHHPLPQLLSCVRRRIRGSAMSYDINGFRYTRCAGPSAESR</sequence>
<comment type="caution">
    <text evidence="2">The sequence shown here is derived from an EMBL/GenBank/DDBJ whole genome shotgun (WGS) entry which is preliminary data.</text>
</comment>
<feature type="domain" description="Condensation" evidence="1">
    <location>
        <begin position="2"/>
        <end position="161"/>
    </location>
</feature>
<dbReference type="Gene3D" id="3.30.559.10">
    <property type="entry name" value="Chloramphenicol acetyltransferase-like domain"/>
    <property type="match status" value="1"/>
</dbReference>
<dbReference type="EMBL" id="JAOL01000132">
    <property type="protein sequence ID" value="EUA88848.1"/>
    <property type="molecule type" value="Genomic_DNA"/>
</dbReference>
<evidence type="ECO:0000313" key="3">
    <source>
        <dbReference type="Proteomes" id="UP000020681"/>
    </source>
</evidence>
<proteinExistence type="predicted"/>